<comment type="caution">
    <text evidence="6">The sequence shown here is derived from an EMBL/GenBank/DDBJ whole genome shotgun (WGS) entry which is preliminary data.</text>
</comment>
<evidence type="ECO:0000256" key="4">
    <source>
        <dbReference type="PROSITE-ProRule" id="PRU01240"/>
    </source>
</evidence>
<keyword evidence="3 4" id="KW-0720">Serine protease</keyword>
<dbReference type="GO" id="GO:0016485">
    <property type="term" value="P:protein processing"/>
    <property type="evidence" value="ECO:0007669"/>
    <property type="project" value="TreeGrafter"/>
</dbReference>
<evidence type="ECO:0000313" key="7">
    <source>
        <dbReference type="Proteomes" id="UP000050317"/>
    </source>
</evidence>
<dbReference type="PANTHER" id="PTHR42884:SF14">
    <property type="entry name" value="NEUROENDOCRINE CONVERTASE 1"/>
    <property type="match status" value="1"/>
</dbReference>
<dbReference type="PATRIC" id="fig|251703.9.peg.74"/>
<feature type="active site" description="Charge relay system" evidence="4">
    <location>
        <position position="287"/>
    </location>
</feature>
<evidence type="ECO:0000256" key="1">
    <source>
        <dbReference type="ARBA" id="ARBA00022670"/>
    </source>
</evidence>
<evidence type="ECO:0000256" key="3">
    <source>
        <dbReference type="ARBA" id="ARBA00022825"/>
    </source>
</evidence>
<sequence>MNTLSQEDAKDICRKLKSVEGIVYCSIVPMTDNLPPPKLNTSEKPEKYLESLSETRDFSEMQTYLDAPHGMNVRDAWSSGHSGESVAIRHLDFGIYKNHEDFQGGNITVVNSRDETNDCNHGTASTGCIAAGNNRLGVTGIAHSSSFYFYDTGDIGKILEQANPGDIISLDIQWLVNGVHVPAIAIKSWWDTIYNLTEKGAIVIVAAGNSGVDLSDTSICPDFGDSGAMVVGACASSTGRRRSSSNYGHHSSLINSWGEHVTTTGYGALQNLPGHDRDYTDSFNGTSSATPLCSGALALLQCYAKKQGFVLTAASMKQLLSKSDYTEGIYDLIGRRPNVTQLFTHIDMALLPVNQENPFPASANYINHNAFFDFNLDSEVKINFDYRFSDIKNAGFITYYSTEGPAELEWYSYGYSNVKIPVFDSNNQRSVIYIRAYKMIGQSAFTMNSAADMQGQSPGKFDLVLKFVAEDNKHLPSHNYKGVLPLYIKSWTIPDYKLPIRINIFID</sequence>
<dbReference type="GO" id="GO:0016020">
    <property type="term" value="C:membrane"/>
    <property type="evidence" value="ECO:0007669"/>
    <property type="project" value="TreeGrafter"/>
</dbReference>
<dbReference type="InterPro" id="IPR023828">
    <property type="entry name" value="Peptidase_S8_Ser-AS"/>
</dbReference>
<feature type="domain" description="Peptidase S8/S53" evidence="5">
    <location>
        <begin position="86"/>
        <end position="323"/>
    </location>
</feature>
<gene>
    <name evidence="6" type="ORF">ALO40_00057</name>
</gene>
<dbReference type="InterPro" id="IPR036852">
    <property type="entry name" value="Peptidase_S8/S53_dom_sf"/>
</dbReference>
<proteinExistence type="inferred from homology"/>
<reference evidence="6 7" key="1">
    <citation type="submission" date="2015-09" db="EMBL/GenBank/DDBJ databases">
        <title>Genome announcement of multiple Pseudomonas syringae strains.</title>
        <authorList>
            <person name="Thakur S."/>
            <person name="Wang P.W."/>
            <person name="Gong Y."/>
            <person name="Weir B.S."/>
            <person name="Guttman D.S."/>
        </authorList>
    </citation>
    <scope>NUCLEOTIDE SEQUENCE [LARGE SCALE GENOMIC DNA]</scope>
    <source>
        <strain evidence="6 7">ICMP3963</strain>
    </source>
</reference>
<accession>A0A0Q0EIH4</accession>
<dbReference type="PRINTS" id="PR00723">
    <property type="entry name" value="SUBTILISIN"/>
</dbReference>
<dbReference type="PROSITE" id="PS00138">
    <property type="entry name" value="SUBTILASE_SER"/>
    <property type="match status" value="1"/>
</dbReference>
<evidence type="ECO:0000313" key="6">
    <source>
        <dbReference type="EMBL" id="KPZ10548.1"/>
    </source>
</evidence>
<protein>
    <recommendedName>
        <fullName evidence="5">Peptidase S8/S53 domain-containing protein</fullName>
    </recommendedName>
</protein>
<dbReference type="SUPFAM" id="SSF52743">
    <property type="entry name" value="Subtilisin-like"/>
    <property type="match status" value="1"/>
</dbReference>
<evidence type="ECO:0000259" key="5">
    <source>
        <dbReference type="Pfam" id="PF00082"/>
    </source>
</evidence>
<organism evidence="6 7">
    <name type="scientific">Pseudomonas syringae pv. viburni</name>
    <dbReference type="NCBI Taxonomy" id="251703"/>
    <lineage>
        <taxon>Bacteria</taxon>
        <taxon>Pseudomonadati</taxon>
        <taxon>Pseudomonadota</taxon>
        <taxon>Gammaproteobacteria</taxon>
        <taxon>Pseudomonadales</taxon>
        <taxon>Pseudomonadaceae</taxon>
        <taxon>Pseudomonas</taxon>
    </lineage>
</organism>
<feature type="active site" description="Charge relay system" evidence="4">
    <location>
        <position position="121"/>
    </location>
</feature>
<feature type="active site" description="Charge relay system" evidence="4">
    <location>
        <position position="92"/>
    </location>
</feature>
<dbReference type="Proteomes" id="UP000050317">
    <property type="component" value="Unassembled WGS sequence"/>
</dbReference>
<evidence type="ECO:0000256" key="2">
    <source>
        <dbReference type="ARBA" id="ARBA00022801"/>
    </source>
</evidence>
<comment type="similarity">
    <text evidence="4">Belongs to the peptidase S8 family.</text>
</comment>
<dbReference type="GO" id="GO:0004252">
    <property type="term" value="F:serine-type endopeptidase activity"/>
    <property type="evidence" value="ECO:0007669"/>
    <property type="project" value="UniProtKB-UniRule"/>
</dbReference>
<dbReference type="PROSITE" id="PS51892">
    <property type="entry name" value="SUBTILASE"/>
    <property type="match status" value="1"/>
</dbReference>
<dbReference type="InterPro" id="IPR015500">
    <property type="entry name" value="Peptidase_S8_subtilisin-rel"/>
</dbReference>
<dbReference type="AlphaFoldDB" id="A0A0Q0EIH4"/>
<dbReference type="InterPro" id="IPR000209">
    <property type="entry name" value="Peptidase_S8/S53_dom"/>
</dbReference>
<keyword evidence="1 4" id="KW-0645">Protease</keyword>
<dbReference type="EMBL" id="LJRR01000389">
    <property type="protein sequence ID" value="KPZ10548.1"/>
    <property type="molecule type" value="Genomic_DNA"/>
</dbReference>
<keyword evidence="2 4" id="KW-0378">Hydrolase</keyword>
<dbReference type="Gene3D" id="3.40.50.200">
    <property type="entry name" value="Peptidase S8/S53 domain"/>
    <property type="match status" value="1"/>
</dbReference>
<dbReference type="Pfam" id="PF00082">
    <property type="entry name" value="Peptidase_S8"/>
    <property type="match status" value="1"/>
</dbReference>
<dbReference type="PANTHER" id="PTHR42884">
    <property type="entry name" value="PROPROTEIN CONVERTASE SUBTILISIN/KEXIN-RELATED"/>
    <property type="match status" value="1"/>
</dbReference>
<name>A0A0Q0EIH4_9PSED</name>